<protein>
    <recommendedName>
        <fullName evidence="8">IGF-like family receptor 1</fullName>
    </recommendedName>
    <alternativeName>
        <fullName evidence="9">Transmembrane protein 149</fullName>
    </alternativeName>
</protein>
<keyword evidence="2" id="KW-1003">Cell membrane</keyword>
<gene>
    <name evidence="12" type="ORF">U0070_016343</name>
</gene>
<dbReference type="Proteomes" id="UP001488838">
    <property type="component" value="Unassembled WGS sequence"/>
</dbReference>
<feature type="transmembrane region" description="Helical" evidence="10">
    <location>
        <begin position="154"/>
        <end position="177"/>
    </location>
</feature>
<evidence type="ECO:0000256" key="7">
    <source>
        <dbReference type="ARBA" id="ARBA00023170"/>
    </source>
</evidence>
<keyword evidence="5 10" id="KW-1133">Transmembrane helix</keyword>
<keyword evidence="13" id="KW-1185">Reference proteome</keyword>
<proteinExistence type="predicted"/>
<dbReference type="InterPro" id="IPR042355">
    <property type="entry name" value="IGFLR1"/>
</dbReference>
<evidence type="ECO:0000256" key="11">
    <source>
        <dbReference type="SAM" id="SignalP"/>
    </source>
</evidence>
<dbReference type="GO" id="GO:0005886">
    <property type="term" value="C:plasma membrane"/>
    <property type="evidence" value="ECO:0007669"/>
    <property type="project" value="UniProtKB-SubCell"/>
</dbReference>
<sequence length="333" mass="36229">MGPRCLFWTAAVAMLLLIRAASREVSGFCGRLEYWNPDNRCCRSCLQRFGPPACPDYEFTENCGLNDFGDTVAHPFRKCSPGYCNPNSTELCSPCSSGATTPARMESHSRTQKQCRKKPIPPKEVCPPTTEEAGLYISLAQEQTTKNKVSKPGFAPPSVLTLFLVLLFLVVGLLSLFKRKACSHPCLSLASGGPSTYAHWCSPGTLEMLGSRNSGKTPPLQLSSWELQGLTSQPLSRLLDELEVLEELIMLLDPEPGPSGGMAYGTTRHLAARYGLPATWSTFAYSLRPNRSPLRALIEMVVAREPSATLGQLGIHLAQLGRADALQVLSKLG</sequence>
<dbReference type="PANTHER" id="PTHR14657">
    <property type="entry name" value="IGF-LIKE FAMILY RECEPTOR 1"/>
    <property type="match status" value="1"/>
</dbReference>
<comment type="caution">
    <text evidence="12">The sequence shown here is derived from an EMBL/GenBank/DDBJ whole genome shotgun (WGS) entry which is preliminary data.</text>
</comment>
<reference evidence="12 13" key="1">
    <citation type="journal article" date="2023" name="bioRxiv">
        <title>Conserved and derived expression patterns and positive selection on dental genes reveal complex evolutionary context of ever-growing rodent molars.</title>
        <authorList>
            <person name="Calamari Z.T."/>
            <person name="Song A."/>
            <person name="Cohen E."/>
            <person name="Akter M."/>
            <person name="Roy R.D."/>
            <person name="Hallikas O."/>
            <person name="Christensen M.M."/>
            <person name="Li P."/>
            <person name="Marangoni P."/>
            <person name="Jernvall J."/>
            <person name="Klein O.D."/>
        </authorList>
    </citation>
    <scope>NUCLEOTIDE SEQUENCE [LARGE SCALE GENOMIC DNA]</scope>
    <source>
        <strain evidence="12">V071</strain>
    </source>
</reference>
<evidence type="ECO:0000256" key="8">
    <source>
        <dbReference type="ARBA" id="ARBA00074274"/>
    </source>
</evidence>
<dbReference type="InterPro" id="IPR011029">
    <property type="entry name" value="DEATH-like_dom_sf"/>
</dbReference>
<keyword evidence="3 10" id="KW-0812">Transmembrane</keyword>
<comment type="subcellular location">
    <subcellularLocation>
        <location evidence="1">Cell membrane</location>
        <topology evidence="1">Single-pass membrane protein</topology>
    </subcellularLocation>
</comment>
<evidence type="ECO:0000313" key="12">
    <source>
        <dbReference type="EMBL" id="KAK7802860.1"/>
    </source>
</evidence>
<feature type="chain" id="PRO_5043754527" description="IGF-like family receptor 1" evidence="11">
    <location>
        <begin position="24"/>
        <end position="333"/>
    </location>
</feature>
<feature type="signal peptide" evidence="11">
    <location>
        <begin position="1"/>
        <end position="23"/>
    </location>
</feature>
<organism evidence="12 13">
    <name type="scientific">Myodes glareolus</name>
    <name type="common">Bank vole</name>
    <name type="synonym">Clethrionomys glareolus</name>
    <dbReference type="NCBI Taxonomy" id="447135"/>
    <lineage>
        <taxon>Eukaryota</taxon>
        <taxon>Metazoa</taxon>
        <taxon>Chordata</taxon>
        <taxon>Craniata</taxon>
        <taxon>Vertebrata</taxon>
        <taxon>Euteleostomi</taxon>
        <taxon>Mammalia</taxon>
        <taxon>Eutheria</taxon>
        <taxon>Euarchontoglires</taxon>
        <taxon>Glires</taxon>
        <taxon>Rodentia</taxon>
        <taxon>Myomorpha</taxon>
        <taxon>Muroidea</taxon>
        <taxon>Cricetidae</taxon>
        <taxon>Arvicolinae</taxon>
        <taxon>Myodes</taxon>
    </lineage>
</organism>
<keyword evidence="4 11" id="KW-0732">Signal</keyword>
<evidence type="ECO:0000256" key="5">
    <source>
        <dbReference type="ARBA" id="ARBA00022989"/>
    </source>
</evidence>
<dbReference type="FunFam" id="1.10.533.10:FF:000079">
    <property type="entry name" value="IGF like family receptor 1"/>
    <property type="match status" value="1"/>
</dbReference>
<dbReference type="PANTHER" id="PTHR14657:SF2">
    <property type="entry name" value="IGF-LIKE FAMILY RECEPTOR 1"/>
    <property type="match status" value="1"/>
</dbReference>
<dbReference type="EMBL" id="JBBHLL010000443">
    <property type="protein sequence ID" value="KAK7802860.1"/>
    <property type="molecule type" value="Genomic_DNA"/>
</dbReference>
<evidence type="ECO:0000256" key="2">
    <source>
        <dbReference type="ARBA" id="ARBA00022475"/>
    </source>
</evidence>
<dbReference type="Gene3D" id="1.10.533.10">
    <property type="entry name" value="Death Domain, Fas"/>
    <property type="match status" value="1"/>
</dbReference>
<dbReference type="AlphaFoldDB" id="A0AAW0HMW7"/>
<evidence type="ECO:0000256" key="10">
    <source>
        <dbReference type="SAM" id="Phobius"/>
    </source>
</evidence>
<evidence type="ECO:0000256" key="6">
    <source>
        <dbReference type="ARBA" id="ARBA00023136"/>
    </source>
</evidence>
<keyword evidence="6 10" id="KW-0472">Membrane</keyword>
<name>A0AAW0HMW7_MYOGA</name>
<evidence type="ECO:0000256" key="3">
    <source>
        <dbReference type="ARBA" id="ARBA00022692"/>
    </source>
</evidence>
<evidence type="ECO:0000256" key="4">
    <source>
        <dbReference type="ARBA" id="ARBA00022729"/>
    </source>
</evidence>
<evidence type="ECO:0000256" key="9">
    <source>
        <dbReference type="ARBA" id="ARBA00079991"/>
    </source>
</evidence>
<evidence type="ECO:0000256" key="1">
    <source>
        <dbReference type="ARBA" id="ARBA00004162"/>
    </source>
</evidence>
<accession>A0AAW0HMW7</accession>
<evidence type="ECO:0000313" key="13">
    <source>
        <dbReference type="Proteomes" id="UP001488838"/>
    </source>
</evidence>
<keyword evidence="7" id="KW-0675">Receptor</keyword>
<dbReference type="SUPFAM" id="SSF47986">
    <property type="entry name" value="DEATH domain"/>
    <property type="match status" value="1"/>
</dbReference>